<keyword evidence="1" id="KW-0472">Membrane</keyword>
<dbReference type="RefSeq" id="WP_367917901.1">
    <property type="nucleotide sequence ID" value="NZ_BAABAC010000006.1"/>
</dbReference>
<dbReference type="Gene3D" id="2.60.120.260">
    <property type="entry name" value="Galactose-binding domain-like"/>
    <property type="match status" value="2"/>
</dbReference>
<feature type="transmembrane region" description="Helical" evidence="1">
    <location>
        <begin position="1218"/>
        <end position="1241"/>
    </location>
</feature>
<evidence type="ECO:0000313" key="4">
    <source>
        <dbReference type="EMBL" id="MFD1248387.1"/>
    </source>
</evidence>
<proteinExistence type="predicted"/>
<dbReference type="Proteomes" id="UP001597229">
    <property type="component" value="Unassembled WGS sequence"/>
</dbReference>
<dbReference type="Pfam" id="PF24607">
    <property type="entry name" value="CBM_AftD"/>
    <property type="match status" value="1"/>
</dbReference>
<keyword evidence="1" id="KW-1133">Transmembrane helix</keyword>
<evidence type="ECO:0000313" key="5">
    <source>
        <dbReference type="Proteomes" id="UP001597229"/>
    </source>
</evidence>
<feature type="transmembrane region" description="Helical" evidence="1">
    <location>
        <begin position="111"/>
        <end position="132"/>
    </location>
</feature>
<feature type="transmembrane region" description="Helical" evidence="1">
    <location>
        <begin position="1262"/>
        <end position="1291"/>
    </location>
</feature>
<sequence length="1351" mass="143284">MQGTDERRCRALLVTVYAALALLVVVEKWGETTNDTRLELTETPGRYLAGTFHLWNPGVSLGELQNQAYGYLFPQGPFYALLHAAHVPGWLSERLWSVLVLIVACEGVRRLARALAIGPWGAAVAGLAYGLVPRAVTELGVRSAEILPGAVLPWALLPIVLAWQRRMPPRHAAVLSAAAFACGGGVNGTATAAPAALLAIVVVWSVWQHRLSWRFGLGWFALIGAVSAWWAIALLRLGAYSPPFYDFVEDARTTTGTSGFAATLRGASNWVGYLTVGGQRWWPAGYDLAYEPWLVFGTGLLAVLGVIGLLRLRGPLRTPLLLAAAFGIACQVIAHTGPLDSPIGQWLQDLLDGPLAPLRNVPKADPVLRVPLCVGVGVLVDDAVRALARPRGLPSDPARRLPRDLPRRVAAAGVVVALLGGLVAAAQPIAAADTRTPGWDRIPSYWTDAARYLRDHDAGTTWVIPGSGFGIQQWGWTMEEPFEAVAESPWVTRSQVPLTPPETIRVLSALESFLETGSGSPYLRNMLDRMGIDHVLVRHDLEPQVSQVTSGSLVGVALARSPGLDRVGTFGKLTFGPAIEVYEVQRSVGTETDTGGYDLRDVDDAVTVAGSVEAAVAAVGSGLVGPAQPIVLAGAAGWDRKALVVGDEYRLRERAFGRIHDAESNVMAPGERYRAGRVLPNYPGAPGAKPVVARYGGGVAGIEASSSRGWASTLGPVQPENAPWSALDGSEATYWQPMPLQDPRGQWLEVRLDGTRPIGRVTLQEPTAELGLDHVGRWRVTAGRESRVVTTDPFTGRGSVDLGVRADRIRVEVLAAPTRDSAVGLAELTIDGIHPTRTLVLPTTATDGSPDLLFDAQPALRACVTTLLGPDCDRNRRRASEEETGIDRTFRLDAAGSWRLRGLVIARSRPGTLELVQPQHGVRMTGSSWFAQDPTVSPRMAYDGDPATSWIADPRDPEPTLTVDLGRERTLRRLSVTAPAGAATLPDHAVIRAETGAGAAQVRDADLRGYGGFAPLRARRITITFSRSTPTTGQPLGIGDLSLGGARVAVPIDGAAPTGSVCGYGPELEIDGRPVKTRVEGLTGDVVAGGRLAVVPCGERRLDLAAGEHHVELRSTEQFQPVGLTLTATHGGTAALPQAERSRDLRLLSSDDARVRLRVGPGEDAILSAPHNVNAGWVATLDGHRLRRITVDGWAQGWVVPAGLSGDVQLTFAPQRSYLVGLIGGLLVLGAVLLCALTLLVRRRRPDSPVTAEPTPRRRLPLAAEVVIAGVAGLLIGGSVAAPAAVAGVLLARRPRLVQAIVGVTLLGALVALVVLLEHTVQRPPAAVDLVTGAALALGLAAALTHRPERP</sequence>
<organism evidence="4 5">
    <name type="scientific">Nocardioides ginsengisoli</name>
    <dbReference type="NCBI Taxonomy" id="363868"/>
    <lineage>
        <taxon>Bacteria</taxon>
        <taxon>Bacillati</taxon>
        <taxon>Actinomycetota</taxon>
        <taxon>Actinomycetes</taxon>
        <taxon>Propionibacteriales</taxon>
        <taxon>Nocardioidaceae</taxon>
        <taxon>Nocardioides</taxon>
    </lineage>
</organism>
<evidence type="ECO:0000256" key="1">
    <source>
        <dbReference type="SAM" id="Phobius"/>
    </source>
</evidence>
<feature type="transmembrane region" description="Helical" evidence="1">
    <location>
        <begin position="144"/>
        <end position="163"/>
    </location>
</feature>
<feature type="transmembrane region" description="Helical" evidence="1">
    <location>
        <begin position="409"/>
        <end position="430"/>
    </location>
</feature>
<dbReference type="InterPro" id="IPR021798">
    <property type="entry name" value="AftD_N"/>
</dbReference>
<keyword evidence="5" id="KW-1185">Reference proteome</keyword>
<feature type="transmembrane region" description="Helical" evidence="1">
    <location>
        <begin position="1326"/>
        <end position="1345"/>
    </location>
</feature>
<keyword evidence="1" id="KW-0812">Transmembrane</keyword>
<feature type="domain" description="Arabinofuranosyltransferase D third carbohydrate binding module" evidence="3">
    <location>
        <begin position="932"/>
        <end position="1030"/>
    </location>
</feature>
<feature type="transmembrane region" description="Helical" evidence="1">
    <location>
        <begin position="219"/>
        <end position="239"/>
    </location>
</feature>
<dbReference type="EMBL" id="JBHTLX010000016">
    <property type="protein sequence ID" value="MFD1248387.1"/>
    <property type="molecule type" value="Genomic_DNA"/>
</dbReference>
<reference evidence="5" key="1">
    <citation type="journal article" date="2019" name="Int. J. Syst. Evol. Microbiol.">
        <title>The Global Catalogue of Microorganisms (GCM) 10K type strain sequencing project: providing services to taxonomists for standard genome sequencing and annotation.</title>
        <authorList>
            <consortium name="The Broad Institute Genomics Platform"/>
            <consortium name="The Broad Institute Genome Sequencing Center for Infectious Disease"/>
            <person name="Wu L."/>
            <person name="Ma J."/>
        </authorList>
    </citation>
    <scope>NUCLEOTIDE SEQUENCE [LARGE SCALE GENOMIC DNA]</scope>
    <source>
        <strain evidence="5">CCUG 52478</strain>
    </source>
</reference>
<feature type="transmembrane region" description="Helical" evidence="1">
    <location>
        <begin position="1297"/>
        <end position="1317"/>
    </location>
</feature>
<dbReference type="InterPro" id="IPR008979">
    <property type="entry name" value="Galactose-bd-like_sf"/>
</dbReference>
<dbReference type="InterPro" id="IPR056997">
    <property type="entry name" value="CBM_AftD"/>
</dbReference>
<protein>
    <submittedName>
        <fullName evidence="4">Alpha-(1-&gt;3)-arabinofuranosyltransferase family protein</fullName>
    </submittedName>
</protein>
<dbReference type="SUPFAM" id="SSF49785">
    <property type="entry name" value="Galactose-binding domain-like"/>
    <property type="match status" value="2"/>
</dbReference>
<dbReference type="Pfam" id="PF11847">
    <property type="entry name" value="GT-C_AftD"/>
    <property type="match status" value="1"/>
</dbReference>
<name>A0ABW3W292_9ACTN</name>
<evidence type="ECO:0000259" key="2">
    <source>
        <dbReference type="Pfam" id="PF11847"/>
    </source>
</evidence>
<feature type="transmembrane region" description="Helical" evidence="1">
    <location>
        <begin position="293"/>
        <end position="312"/>
    </location>
</feature>
<gene>
    <name evidence="4" type="ORF">ACFQ3F_11380</name>
</gene>
<feature type="transmembrane region" description="Helical" evidence="1">
    <location>
        <begin position="175"/>
        <end position="207"/>
    </location>
</feature>
<comment type="caution">
    <text evidence="4">The sequence shown here is derived from an EMBL/GenBank/DDBJ whole genome shotgun (WGS) entry which is preliminary data.</text>
</comment>
<feature type="domain" description="Alpha-(1-&gt;3)-arabinofuranosyltransferase N-terminal GT-C" evidence="2">
    <location>
        <begin position="20"/>
        <end position="677"/>
    </location>
</feature>
<evidence type="ECO:0000259" key="3">
    <source>
        <dbReference type="Pfam" id="PF24607"/>
    </source>
</evidence>
<accession>A0ABW3W292</accession>